<reference evidence="5" key="1">
    <citation type="submission" date="2025-08" db="UniProtKB">
        <authorList>
            <consortium name="RefSeq"/>
        </authorList>
    </citation>
    <scope>IDENTIFICATION</scope>
</reference>
<evidence type="ECO:0000313" key="5">
    <source>
        <dbReference type="RefSeq" id="XP_005092016.1"/>
    </source>
</evidence>
<feature type="compositionally biased region" description="Low complexity" evidence="2">
    <location>
        <begin position="402"/>
        <end position="415"/>
    </location>
</feature>
<feature type="region of interest" description="Disordered" evidence="2">
    <location>
        <begin position="508"/>
        <end position="576"/>
    </location>
</feature>
<feature type="compositionally biased region" description="Polar residues" evidence="2">
    <location>
        <begin position="416"/>
        <end position="435"/>
    </location>
</feature>
<feature type="compositionally biased region" description="Low complexity" evidence="2">
    <location>
        <begin position="516"/>
        <end position="534"/>
    </location>
</feature>
<dbReference type="Proteomes" id="UP000694888">
    <property type="component" value="Unplaced"/>
</dbReference>
<dbReference type="PROSITE" id="PS50001">
    <property type="entry name" value="SH2"/>
    <property type="match status" value="1"/>
</dbReference>
<evidence type="ECO:0000256" key="2">
    <source>
        <dbReference type="SAM" id="MobiDB-lite"/>
    </source>
</evidence>
<dbReference type="InterPro" id="IPR036860">
    <property type="entry name" value="SH2_dom_sf"/>
</dbReference>
<feature type="region of interest" description="Disordered" evidence="2">
    <location>
        <begin position="135"/>
        <end position="239"/>
    </location>
</feature>
<name>A0ABM0JEP3_APLCA</name>
<feature type="compositionally biased region" description="Basic and acidic residues" evidence="2">
    <location>
        <begin position="214"/>
        <end position="223"/>
    </location>
</feature>
<feature type="region of interest" description="Disordered" evidence="2">
    <location>
        <begin position="385"/>
        <end position="458"/>
    </location>
</feature>
<dbReference type="CDD" id="cd00173">
    <property type="entry name" value="SH2"/>
    <property type="match status" value="1"/>
</dbReference>
<feature type="compositionally biased region" description="Polar residues" evidence="2">
    <location>
        <begin position="561"/>
        <end position="576"/>
    </location>
</feature>
<gene>
    <name evidence="5" type="primary">LOC101857467</name>
</gene>
<feature type="domain" description="SH2" evidence="3">
    <location>
        <begin position="23"/>
        <end position="126"/>
    </location>
</feature>
<dbReference type="InterPro" id="IPR000980">
    <property type="entry name" value="SH2"/>
</dbReference>
<proteinExistence type="predicted"/>
<dbReference type="Gene3D" id="3.30.505.10">
    <property type="entry name" value="SH2 domain"/>
    <property type="match status" value="1"/>
</dbReference>
<dbReference type="SMART" id="SM00252">
    <property type="entry name" value="SH2"/>
    <property type="match status" value="1"/>
</dbReference>
<protein>
    <submittedName>
        <fullName evidence="5">Uncharacterized protein LOC101857467 isoform X1</fullName>
    </submittedName>
</protein>
<keyword evidence="4" id="KW-1185">Reference proteome</keyword>
<dbReference type="SUPFAM" id="SSF55550">
    <property type="entry name" value="SH2 domain"/>
    <property type="match status" value="1"/>
</dbReference>
<evidence type="ECO:0000256" key="1">
    <source>
        <dbReference type="PROSITE-ProRule" id="PRU00191"/>
    </source>
</evidence>
<dbReference type="Pfam" id="PF00017">
    <property type="entry name" value="SH2"/>
    <property type="match status" value="1"/>
</dbReference>
<sequence length="576" mass="64445">MAGMNERQKIGVMYPLEVERLPFFYSSIKNRLEAEEYLRQNCRGHGTFLIRPNSSNDPHFVSVSISIGPQEVCHAKVWIESINDQFKYYINDKLLFATFDELLRFYKDHHIHCKQNIQNVKLLHPLLLQRQGYTVGQPTTSHTRNRTKSEPVVSAVPPLPERPPAPPSGRQGSSSARHGQELVTGSRPVHLGGGALPKHGVMTHRQSESNFFQDRPDPSEVRRQANKGRSQSFDIPCTSSGLLPGDDPTYWKYKPPLPLPLPELDKEDVYYTQIYNKDFFEDFYQHLKETDVCECGLNQVDSRLPMDWTVHRSNDRSTYQRIFFQKDSLTTWEMPDEIVPLMSDRERRFILFLCREGNSPVPKCLKKYLRLMGALDSNFTDAVAHLSSSGGSQGGTPTSRFSGCSSSSSSSSGSGQQILKQGTLSNFQQPSNSSMRGPGLWAQDFHQATPDGTVSSEVEYERPSSLFLLSSESAEGRQAMVVTVARGATGGYPPQVVSPGLAQSTPVVSSQNIAAQGQQQQQLQQQQPHQQQSQFYDTSDGGQSVKYMKVNTLQGRPVNMSEESWTPSADGTGSQR</sequence>
<keyword evidence="1" id="KW-0727">SH2 domain</keyword>
<evidence type="ECO:0000259" key="3">
    <source>
        <dbReference type="PROSITE" id="PS50001"/>
    </source>
</evidence>
<dbReference type="RefSeq" id="XP_005092016.1">
    <property type="nucleotide sequence ID" value="XM_005091959.3"/>
</dbReference>
<accession>A0ABM0JEP3</accession>
<evidence type="ECO:0000313" key="4">
    <source>
        <dbReference type="Proteomes" id="UP000694888"/>
    </source>
</evidence>
<feature type="compositionally biased region" description="Polar residues" evidence="2">
    <location>
        <begin position="227"/>
        <end position="239"/>
    </location>
</feature>
<feature type="compositionally biased region" description="Pro residues" evidence="2">
    <location>
        <begin position="157"/>
        <end position="167"/>
    </location>
</feature>
<organism evidence="4 5">
    <name type="scientific">Aplysia californica</name>
    <name type="common">California sea hare</name>
    <dbReference type="NCBI Taxonomy" id="6500"/>
    <lineage>
        <taxon>Eukaryota</taxon>
        <taxon>Metazoa</taxon>
        <taxon>Spiralia</taxon>
        <taxon>Lophotrochozoa</taxon>
        <taxon>Mollusca</taxon>
        <taxon>Gastropoda</taxon>
        <taxon>Heterobranchia</taxon>
        <taxon>Euthyneura</taxon>
        <taxon>Tectipleura</taxon>
        <taxon>Aplysiida</taxon>
        <taxon>Aplysioidea</taxon>
        <taxon>Aplysiidae</taxon>
        <taxon>Aplysia</taxon>
    </lineage>
</organism>
<dbReference type="GeneID" id="101857467"/>